<keyword evidence="5" id="KW-1185">Reference proteome</keyword>
<dbReference type="PANTHER" id="PTHR35580">
    <property type="entry name" value="CELL SURFACE GLYCOPROTEIN (S-LAYER PROTEIN)-LIKE PROTEIN"/>
    <property type="match status" value="1"/>
</dbReference>
<evidence type="ECO:0000259" key="3">
    <source>
        <dbReference type="Pfam" id="PF18962"/>
    </source>
</evidence>
<evidence type="ECO:0000256" key="1">
    <source>
        <dbReference type="ARBA" id="ARBA00022729"/>
    </source>
</evidence>
<protein>
    <recommendedName>
        <fullName evidence="3">Secretion system C-terminal sorting domain-containing protein</fullName>
    </recommendedName>
</protein>
<evidence type="ECO:0000313" key="5">
    <source>
        <dbReference type="Proteomes" id="UP000037755"/>
    </source>
</evidence>
<dbReference type="AlphaFoldDB" id="A0A0M8MHU7"/>
<dbReference type="STRING" id="1202724.AM493_08580"/>
<feature type="domain" description="Secretion system C-terminal sorting" evidence="3">
    <location>
        <begin position="541"/>
        <end position="610"/>
    </location>
</feature>
<evidence type="ECO:0000313" key="4">
    <source>
        <dbReference type="EMBL" id="KOS06087.1"/>
    </source>
</evidence>
<evidence type="ECO:0000256" key="2">
    <source>
        <dbReference type="SAM" id="SignalP"/>
    </source>
</evidence>
<dbReference type="OrthoDB" id="5381604at2"/>
<dbReference type="RefSeq" id="WP_054407574.1">
    <property type="nucleotide sequence ID" value="NZ_FOYA01000007.1"/>
</dbReference>
<gene>
    <name evidence="4" type="ORF">AM493_08580</name>
</gene>
<dbReference type="Pfam" id="PF18962">
    <property type="entry name" value="Por_Secre_tail"/>
    <property type="match status" value="1"/>
</dbReference>
<organism evidence="4 5">
    <name type="scientific">Flavobacterium akiainvivens</name>
    <dbReference type="NCBI Taxonomy" id="1202724"/>
    <lineage>
        <taxon>Bacteria</taxon>
        <taxon>Pseudomonadati</taxon>
        <taxon>Bacteroidota</taxon>
        <taxon>Flavobacteriia</taxon>
        <taxon>Flavobacteriales</taxon>
        <taxon>Flavobacteriaceae</taxon>
        <taxon>Flavobacterium</taxon>
    </lineage>
</organism>
<dbReference type="PANTHER" id="PTHR35580:SF1">
    <property type="entry name" value="PHYTASE-LIKE DOMAIN-CONTAINING PROTEIN"/>
    <property type="match status" value="1"/>
</dbReference>
<dbReference type="EMBL" id="LIYD01000005">
    <property type="protein sequence ID" value="KOS06087.1"/>
    <property type="molecule type" value="Genomic_DNA"/>
</dbReference>
<dbReference type="NCBIfam" id="TIGR04183">
    <property type="entry name" value="Por_Secre_tail"/>
    <property type="match status" value="1"/>
</dbReference>
<comment type="caution">
    <text evidence="4">The sequence shown here is derived from an EMBL/GenBank/DDBJ whole genome shotgun (WGS) entry which is preliminary data.</text>
</comment>
<feature type="signal peptide" evidence="2">
    <location>
        <begin position="1"/>
        <end position="19"/>
    </location>
</feature>
<reference evidence="4 5" key="1">
    <citation type="submission" date="2015-08" db="EMBL/GenBank/DDBJ databases">
        <title>Whole genome sequence of Flavobacterium akiainvivens IK-1T, from decaying Wikstroemia oahuensis, an endemic Hawaiian shrub.</title>
        <authorList>
            <person name="Wan X."/>
            <person name="Hou S."/>
            <person name="Saito J."/>
            <person name="Donachie S."/>
        </authorList>
    </citation>
    <scope>NUCLEOTIDE SEQUENCE [LARGE SCALE GENOMIC DNA]</scope>
    <source>
        <strain evidence="4 5">IK-1</strain>
    </source>
</reference>
<sequence length="612" mass="67595">MKNTLHAILLFLFITPVFSQDYSWQWATRGGGTKSSPAESVSGYDFTSEQINDIVVDNDNNYYFLAYMTQQNTEYDGLPIPVYNAPQGNTGGIDIVLISTTCDGTLRWTQTIGGGYNDFSYKLGLDNNGGLYLSAYVMNLSAPGQMYLPPHFSPNVALPEGENNLDPQEGRKTAAVVKYNTQDGALVWYKMLQGAVSPTYMSSIISNIIVDTDGNLRVLVGLYRGTHLDGQVTVPDSFTNTTQFYIVKLSPEGEYLDVTELPMQGVLEMSQFCFNYDENLNRYYIAGFRTYPGYNTLMPTTYGGVDFTKSVFILALEEDGTEIWRVEEVNSAGLNATQLQAFVIDDDSNLYLVGKYFRVFDTVVSLGNYTFPSTLGNVVYVLKMAPDGTVIWGTSPQTETSSNFIYDIAINGDEIAVATEMFQQTWDDITINRGQNYLTDPVILRINKETGNAFAIHDVKGPFGFKDSFTAIATDKDGNYITGGYFRSQLFTDAEDGIETLEKVNNITSFTDFFIAKLAKVPCGTGTTTGLNENSLQQLKVYPNPAHNTIEFESTKEIASYTLTNMLGQTLLKGSLNSNKGSINIQALPVGNYVLALKATTGKVTTQQVIKM</sequence>
<accession>A0A0M8MHU7</accession>
<dbReference type="InterPro" id="IPR052918">
    <property type="entry name" value="Motility_Chemotaxis_Reg"/>
</dbReference>
<dbReference type="InterPro" id="IPR026444">
    <property type="entry name" value="Secre_tail"/>
</dbReference>
<name>A0A0M8MHU7_9FLAO</name>
<dbReference type="SUPFAM" id="SSF50998">
    <property type="entry name" value="Quinoprotein alcohol dehydrogenase-like"/>
    <property type="match status" value="1"/>
</dbReference>
<dbReference type="InterPro" id="IPR011047">
    <property type="entry name" value="Quinoprotein_ADH-like_sf"/>
</dbReference>
<dbReference type="PATRIC" id="fig|1202724.3.peg.1782"/>
<keyword evidence="1 2" id="KW-0732">Signal</keyword>
<dbReference type="Proteomes" id="UP000037755">
    <property type="component" value="Unassembled WGS sequence"/>
</dbReference>
<proteinExistence type="predicted"/>
<feature type="chain" id="PRO_5005818392" description="Secretion system C-terminal sorting domain-containing protein" evidence="2">
    <location>
        <begin position="20"/>
        <end position="612"/>
    </location>
</feature>